<sequence length="339" mass="37263">MATYEGLLVRTAFGDTGAIPAPECHWTAPDIIPYGQDVLSYERAAETYSGPDIGKPIVNNLNNNIYVRCKNISNETMRGNVNLYYANASLFLLPSTWVQIDRPNPNNPFVSRFGSTQIAEGAIALVQAPFLLNRLEEGVHFCFIAVVNNNNVPFGVPQRFDSNADFVKWVRYHPNVAQRNIEHRPGSNADITEYLTFGNANPIPSNFLFTVTGYNIPPQTHWKAQCTDSRLPGGAFKDHGTFSSSNTAATYLTVPKNVGNGTPLMTMAFTFSTPDGKPFSPLAYFVFSYYQIPSTAAQSPELVEKESDVIGQYRVPAANGGADEMQSLIELGSVDLRLS</sequence>
<dbReference type="EMBL" id="PNYA01000021">
    <property type="protein sequence ID" value="PMS17013.1"/>
    <property type="molecule type" value="Genomic_DNA"/>
</dbReference>
<evidence type="ECO:0000313" key="1">
    <source>
        <dbReference type="EMBL" id="PMS17013.1"/>
    </source>
</evidence>
<organism evidence="1 2">
    <name type="scientific">Trinickia dabaoshanensis</name>
    <dbReference type="NCBI Taxonomy" id="564714"/>
    <lineage>
        <taxon>Bacteria</taxon>
        <taxon>Pseudomonadati</taxon>
        <taxon>Pseudomonadota</taxon>
        <taxon>Betaproteobacteria</taxon>
        <taxon>Burkholderiales</taxon>
        <taxon>Burkholderiaceae</taxon>
        <taxon>Trinickia</taxon>
    </lineage>
</organism>
<reference evidence="1 2" key="1">
    <citation type="submission" date="2018-01" db="EMBL/GenBank/DDBJ databases">
        <title>Whole genome analyses suggest that Burkholderia sensu lato contains two further novel genera in the rhizoxinica-symbiotica group Mycetohabitans gen. nov., and Trinickia gen. nov.: implications for the evolution of diazotrophy and nodulation in the Burkholderiaceae.</title>
        <authorList>
            <person name="Estrada-de los Santos P."/>
            <person name="Palmer M."/>
            <person name="Chavez-Ramirez B."/>
            <person name="Beukes C."/>
            <person name="Steenkamp E.T."/>
            <person name="Hirsch A.M."/>
            <person name="Manyaka P."/>
            <person name="Maluk M."/>
            <person name="Lafos M."/>
            <person name="Crook M."/>
            <person name="Gross E."/>
            <person name="Simon M.F."/>
            <person name="Bueno dos Reis Junior F."/>
            <person name="Poole P.S."/>
            <person name="Venter S.N."/>
            <person name="James E.K."/>
        </authorList>
    </citation>
    <scope>NUCLEOTIDE SEQUENCE [LARGE SCALE GENOMIC DNA]</scope>
    <source>
        <strain evidence="1 2">GIMN1.004</strain>
    </source>
</reference>
<dbReference type="AlphaFoldDB" id="A0A2N7VIN4"/>
<comment type="caution">
    <text evidence="1">The sequence shown here is derived from an EMBL/GenBank/DDBJ whole genome shotgun (WGS) entry which is preliminary data.</text>
</comment>
<evidence type="ECO:0000313" key="2">
    <source>
        <dbReference type="Proteomes" id="UP000235616"/>
    </source>
</evidence>
<proteinExistence type="predicted"/>
<dbReference type="OrthoDB" id="9790784at2"/>
<protein>
    <submittedName>
        <fullName evidence="1">Uncharacterized protein</fullName>
    </submittedName>
</protein>
<keyword evidence="2" id="KW-1185">Reference proteome</keyword>
<name>A0A2N7VIN4_9BURK</name>
<dbReference type="RefSeq" id="WP_102647435.1">
    <property type="nucleotide sequence ID" value="NZ_PNYA01000021.1"/>
</dbReference>
<dbReference type="Proteomes" id="UP000235616">
    <property type="component" value="Unassembled WGS sequence"/>
</dbReference>
<gene>
    <name evidence="1" type="ORF">C0Z18_21345</name>
</gene>
<accession>A0A2N7VIN4</accession>